<evidence type="ECO:0000256" key="4">
    <source>
        <dbReference type="SAM" id="MobiDB-lite"/>
    </source>
</evidence>
<dbReference type="Gramene" id="LPERR04G09530.1">
    <property type="protein sequence ID" value="LPERR04G09530.1"/>
    <property type="gene ID" value="LPERR04G09530"/>
</dbReference>
<evidence type="ECO:0000259" key="5">
    <source>
        <dbReference type="PROSITE" id="PS50888"/>
    </source>
</evidence>
<dbReference type="SUPFAM" id="SSF47459">
    <property type="entry name" value="HLH, helix-loop-helix DNA-binding domain"/>
    <property type="match status" value="1"/>
</dbReference>
<dbReference type="GO" id="GO:0003700">
    <property type="term" value="F:DNA-binding transcription factor activity"/>
    <property type="evidence" value="ECO:0007669"/>
    <property type="project" value="InterPro"/>
</dbReference>
<keyword evidence="2" id="KW-0805">Transcription regulation</keyword>
<keyword evidence="3" id="KW-0804">Transcription</keyword>
<dbReference type="AlphaFoldDB" id="A0A0D9W4Z7"/>
<feature type="domain" description="BHLH" evidence="5">
    <location>
        <begin position="32"/>
        <end position="66"/>
    </location>
</feature>
<proteinExistence type="inferred from homology"/>
<evidence type="ECO:0000256" key="2">
    <source>
        <dbReference type="ARBA" id="ARBA00023015"/>
    </source>
</evidence>
<evidence type="ECO:0000256" key="1">
    <source>
        <dbReference type="ARBA" id="ARBA00005510"/>
    </source>
</evidence>
<dbReference type="Proteomes" id="UP000032180">
    <property type="component" value="Chromosome 4"/>
</dbReference>
<dbReference type="InterPro" id="IPR044278">
    <property type="entry name" value="BHLH95-like"/>
</dbReference>
<dbReference type="PANTHER" id="PTHR46772">
    <property type="entry name" value="BHLH DOMAIN-CONTAINING PROTEIN"/>
    <property type="match status" value="1"/>
</dbReference>
<organism evidence="6 7">
    <name type="scientific">Leersia perrieri</name>
    <dbReference type="NCBI Taxonomy" id="77586"/>
    <lineage>
        <taxon>Eukaryota</taxon>
        <taxon>Viridiplantae</taxon>
        <taxon>Streptophyta</taxon>
        <taxon>Embryophyta</taxon>
        <taxon>Tracheophyta</taxon>
        <taxon>Spermatophyta</taxon>
        <taxon>Magnoliopsida</taxon>
        <taxon>Liliopsida</taxon>
        <taxon>Poales</taxon>
        <taxon>Poaceae</taxon>
        <taxon>BOP clade</taxon>
        <taxon>Oryzoideae</taxon>
        <taxon>Oryzeae</taxon>
        <taxon>Oryzinae</taxon>
        <taxon>Leersia</taxon>
    </lineage>
</organism>
<dbReference type="PROSITE" id="PS50888">
    <property type="entry name" value="BHLH"/>
    <property type="match status" value="1"/>
</dbReference>
<feature type="region of interest" description="Disordered" evidence="4">
    <location>
        <begin position="1"/>
        <end position="29"/>
    </location>
</feature>
<dbReference type="HOGENOM" id="CLU_2834817_0_0_1"/>
<reference evidence="6" key="3">
    <citation type="submission" date="2015-04" db="UniProtKB">
        <authorList>
            <consortium name="EnsemblPlants"/>
        </authorList>
    </citation>
    <scope>IDENTIFICATION</scope>
</reference>
<dbReference type="InterPro" id="IPR011598">
    <property type="entry name" value="bHLH_dom"/>
</dbReference>
<dbReference type="PANTHER" id="PTHR46772:SF8">
    <property type="entry name" value="TRANSCRIPTION FACTOR BHLH95"/>
    <property type="match status" value="1"/>
</dbReference>
<evidence type="ECO:0000313" key="7">
    <source>
        <dbReference type="Proteomes" id="UP000032180"/>
    </source>
</evidence>
<sequence>MSFEELKDLVTHASEGRNGGSDNKKGKNSVDVAHMLHACTEGERRKKMKSVFDHLHALVPNLSKMT</sequence>
<name>A0A0D9W4Z7_9ORYZ</name>
<reference evidence="7" key="2">
    <citation type="submission" date="2013-12" db="EMBL/GenBank/DDBJ databases">
        <authorList>
            <person name="Yu Y."/>
            <person name="Lee S."/>
            <person name="de Baynast K."/>
            <person name="Wissotski M."/>
            <person name="Liu L."/>
            <person name="Talag J."/>
            <person name="Goicoechea J."/>
            <person name="Angelova A."/>
            <person name="Jetty R."/>
            <person name="Kudrna D."/>
            <person name="Golser W."/>
            <person name="Rivera L."/>
            <person name="Zhang J."/>
            <person name="Wing R."/>
        </authorList>
    </citation>
    <scope>NUCLEOTIDE SEQUENCE</scope>
</reference>
<evidence type="ECO:0000313" key="6">
    <source>
        <dbReference type="EnsemblPlants" id="LPERR04G09530.1"/>
    </source>
</evidence>
<reference evidence="6 7" key="1">
    <citation type="submission" date="2012-08" db="EMBL/GenBank/DDBJ databases">
        <title>Oryza genome evolution.</title>
        <authorList>
            <person name="Wing R.A."/>
        </authorList>
    </citation>
    <scope>NUCLEOTIDE SEQUENCE</scope>
</reference>
<dbReference type="InterPro" id="IPR036638">
    <property type="entry name" value="HLH_DNA-bd_sf"/>
</dbReference>
<accession>A0A0D9W4Z7</accession>
<evidence type="ECO:0000256" key="3">
    <source>
        <dbReference type="ARBA" id="ARBA00023163"/>
    </source>
</evidence>
<dbReference type="GO" id="GO:0009960">
    <property type="term" value="P:endosperm development"/>
    <property type="evidence" value="ECO:0007669"/>
    <property type="project" value="InterPro"/>
</dbReference>
<feature type="compositionally biased region" description="Basic and acidic residues" evidence="4">
    <location>
        <begin position="1"/>
        <end position="10"/>
    </location>
</feature>
<dbReference type="GO" id="GO:0046983">
    <property type="term" value="F:protein dimerization activity"/>
    <property type="evidence" value="ECO:0007669"/>
    <property type="project" value="InterPro"/>
</dbReference>
<protein>
    <recommendedName>
        <fullName evidence="5">BHLH domain-containing protein</fullName>
    </recommendedName>
</protein>
<comment type="similarity">
    <text evidence="1">Belongs to the bHLH protein family.</text>
</comment>
<dbReference type="EnsemblPlants" id="LPERR04G09530.1">
    <property type="protein sequence ID" value="LPERR04G09530.1"/>
    <property type="gene ID" value="LPERR04G09530"/>
</dbReference>
<keyword evidence="7" id="KW-1185">Reference proteome</keyword>